<name>A0A7N2LKD7_QUELO</name>
<dbReference type="InterPro" id="IPR053781">
    <property type="entry name" value="F-box_AtFBL13-like"/>
</dbReference>
<dbReference type="PANTHER" id="PTHR34145">
    <property type="entry name" value="OS02G0105600 PROTEIN"/>
    <property type="match status" value="1"/>
</dbReference>
<dbReference type="Gene3D" id="3.80.10.10">
    <property type="entry name" value="Ribonuclease Inhibitor"/>
    <property type="match status" value="1"/>
</dbReference>
<dbReference type="InterPro" id="IPR001810">
    <property type="entry name" value="F-box_dom"/>
</dbReference>
<organism evidence="2 3">
    <name type="scientific">Quercus lobata</name>
    <name type="common">Valley oak</name>
    <dbReference type="NCBI Taxonomy" id="97700"/>
    <lineage>
        <taxon>Eukaryota</taxon>
        <taxon>Viridiplantae</taxon>
        <taxon>Streptophyta</taxon>
        <taxon>Embryophyta</taxon>
        <taxon>Tracheophyta</taxon>
        <taxon>Spermatophyta</taxon>
        <taxon>Magnoliopsida</taxon>
        <taxon>eudicotyledons</taxon>
        <taxon>Gunneridae</taxon>
        <taxon>Pentapetalae</taxon>
        <taxon>rosids</taxon>
        <taxon>fabids</taxon>
        <taxon>Fagales</taxon>
        <taxon>Fagaceae</taxon>
        <taxon>Quercus</taxon>
    </lineage>
</organism>
<proteinExistence type="predicted"/>
<dbReference type="InParanoid" id="A0A7N2LKD7"/>
<dbReference type="SUPFAM" id="SSF52058">
    <property type="entry name" value="L domain-like"/>
    <property type="match status" value="1"/>
</dbReference>
<dbReference type="Pfam" id="PF23622">
    <property type="entry name" value="LRR_At1g61320_AtMIF1"/>
    <property type="match status" value="2"/>
</dbReference>
<dbReference type="EnsemblPlants" id="QL04p079456:mrna">
    <property type="protein sequence ID" value="QL04p079456:mrna"/>
    <property type="gene ID" value="QL04p079456"/>
</dbReference>
<dbReference type="PANTHER" id="PTHR34145:SF28">
    <property type="entry name" value="F-BOX DOMAIN-CONTAINING PROTEIN"/>
    <property type="match status" value="1"/>
</dbReference>
<evidence type="ECO:0000313" key="2">
    <source>
        <dbReference type="EnsemblPlants" id="QL04p079456:mrna"/>
    </source>
</evidence>
<evidence type="ECO:0000259" key="1">
    <source>
        <dbReference type="PROSITE" id="PS50181"/>
    </source>
</evidence>
<reference evidence="2" key="2">
    <citation type="submission" date="2021-01" db="UniProtKB">
        <authorList>
            <consortium name="EnsemblPlants"/>
        </authorList>
    </citation>
    <scope>IDENTIFICATION</scope>
</reference>
<protein>
    <recommendedName>
        <fullName evidence="1">F-box domain-containing protein</fullName>
    </recommendedName>
</protein>
<evidence type="ECO:0000313" key="3">
    <source>
        <dbReference type="Proteomes" id="UP000594261"/>
    </source>
</evidence>
<keyword evidence="3" id="KW-1185">Reference proteome</keyword>
<dbReference type="OMA" id="NFEGCEL"/>
<dbReference type="Gene3D" id="1.20.1280.50">
    <property type="match status" value="1"/>
</dbReference>
<dbReference type="InterPro" id="IPR055357">
    <property type="entry name" value="LRR_At1g61320_AtMIF1"/>
</dbReference>
<dbReference type="PROSITE" id="PS50181">
    <property type="entry name" value="FBOX"/>
    <property type="match status" value="1"/>
</dbReference>
<dbReference type="InterPro" id="IPR053772">
    <property type="entry name" value="At1g61320/At1g61330-like"/>
</dbReference>
<reference evidence="2 3" key="1">
    <citation type="journal article" date="2016" name="G3 (Bethesda)">
        <title>First Draft Assembly and Annotation of the Genome of a California Endemic Oak Quercus lobata Nee (Fagaceae).</title>
        <authorList>
            <person name="Sork V.L."/>
            <person name="Fitz-Gibbon S.T."/>
            <person name="Puiu D."/>
            <person name="Crepeau M."/>
            <person name="Gugger P.F."/>
            <person name="Sherman R."/>
            <person name="Stevens K."/>
            <person name="Langley C.H."/>
            <person name="Pellegrini M."/>
            <person name="Salzberg S.L."/>
        </authorList>
    </citation>
    <scope>NUCLEOTIDE SEQUENCE [LARGE SCALE GENOMIC DNA]</scope>
    <source>
        <strain evidence="2 3">cv. SW786</strain>
    </source>
</reference>
<dbReference type="Gramene" id="QL04p079456:mrna">
    <property type="protein sequence ID" value="QL04p079456:mrna"/>
    <property type="gene ID" value="QL04p079456"/>
</dbReference>
<accession>A0A7N2LKD7</accession>
<dbReference type="InterPro" id="IPR032675">
    <property type="entry name" value="LRR_dom_sf"/>
</dbReference>
<dbReference type="Pfam" id="PF00646">
    <property type="entry name" value="F-box"/>
    <property type="match status" value="1"/>
</dbReference>
<dbReference type="SUPFAM" id="SSF81383">
    <property type="entry name" value="F-box domain"/>
    <property type="match status" value="1"/>
</dbReference>
<dbReference type="InterPro" id="IPR036047">
    <property type="entry name" value="F-box-like_dom_sf"/>
</dbReference>
<dbReference type="CDD" id="cd22160">
    <property type="entry name" value="F-box_AtFBL13-like"/>
    <property type="match status" value="1"/>
</dbReference>
<dbReference type="Proteomes" id="UP000594261">
    <property type="component" value="Chromosome 4"/>
</dbReference>
<dbReference type="AlphaFoldDB" id="A0A7N2LKD7"/>
<feature type="domain" description="F-box" evidence="1">
    <location>
        <begin position="6"/>
        <end position="59"/>
    </location>
</feature>
<sequence length="660" mass="76237">MEVVVVDKISELPEPLLQYILSFLPIKQVVQSSTLSKRWNHVYSTIPVLEFDKSFFESKLWCQDTKETCEIQRKRVELSLCGAKFTKPPWKWKRYYPLPQNILLAKSITVLRLKACRLDSYFVDINLSSLKILSLYKVGTNDQIIQNLVAGCPVIEDIGIEYCRGLKCIQFFGLPEVKSIELKSNKGVETVELEASNIYHVHIQQFEASKINLVPCKNLKLLMLGKLHITDSCFNYHISQLLLIEYLSVYWCDKLESIKISSHRLKTLHILKCDKLVEVEIDTPKLCKLSYLGGNTISFSVTALAYLSKATYQMLHSDAPWNVKKIELLANLSNSKLLELLNISSMKDMVIPKELRDIVSSPSYKVKQLKVDISKSFTTHEFIELVDSLLWISPHLELLLLTHGEWIDKNWYRETKSFKCLYLKFLFDVPDKPPEFIAPISNCTNIPRKWKRYYPLPQNILHAKSITVLRLKAFAGCPVIEDIGIEDCRGLKSVQFSGLPKDKAFELKNNKGYGYTKGIERHSINVSSPSYKVKQLKVEISKSFTTHEFIELVDSLLWISPLLELLLIKYGKWIDEDKCYETISFKFSYEKPILGGENSSCCKFLPVPSWRHCLKSVTIENFRAFTNVETLKADEEFLEKYFYENAKFLESFQFIPRAVA</sequence>
<dbReference type="EMBL" id="LRBV02000004">
    <property type="status" value="NOT_ANNOTATED_CDS"/>
    <property type="molecule type" value="Genomic_DNA"/>
</dbReference>